<organism evidence="8 9">
    <name type="scientific">Streptococcus ictaluri 707-05</name>
    <dbReference type="NCBI Taxonomy" id="764299"/>
    <lineage>
        <taxon>Bacteria</taxon>
        <taxon>Bacillati</taxon>
        <taxon>Bacillota</taxon>
        <taxon>Bacilli</taxon>
        <taxon>Lactobacillales</taxon>
        <taxon>Streptococcaceae</taxon>
        <taxon>Streptococcus</taxon>
    </lineage>
</organism>
<evidence type="ECO:0000259" key="6">
    <source>
        <dbReference type="PROSITE" id="PS50234"/>
    </source>
</evidence>
<dbReference type="InterPro" id="IPR002035">
    <property type="entry name" value="VWF_A"/>
</dbReference>
<dbReference type="CDD" id="cd00198">
    <property type="entry name" value="vWFA"/>
    <property type="match status" value="1"/>
</dbReference>
<dbReference type="PROSITE" id="PS50847">
    <property type="entry name" value="GRAM_POS_ANCHORING"/>
    <property type="match status" value="1"/>
</dbReference>
<keyword evidence="3 5" id="KW-0732">Signal</keyword>
<comment type="caution">
    <text evidence="8">The sequence shown here is derived from an EMBL/GenBank/DDBJ whole genome shotgun (WGS) entry which is preliminary data.</text>
</comment>
<dbReference type="Pfam" id="PF00092">
    <property type="entry name" value="VWA"/>
    <property type="match status" value="1"/>
</dbReference>
<dbReference type="NCBIfam" id="NF040483">
    <property type="entry name" value="serum_opaci_fac"/>
    <property type="match status" value="1"/>
</dbReference>
<name>G5K239_9STRE</name>
<evidence type="ECO:0000256" key="5">
    <source>
        <dbReference type="SAM" id="SignalP"/>
    </source>
</evidence>
<evidence type="ECO:0000259" key="7">
    <source>
        <dbReference type="PROSITE" id="PS50847"/>
    </source>
</evidence>
<dbReference type="InterPro" id="IPR036465">
    <property type="entry name" value="vWFA_dom_sf"/>
</dbReference>
<dbReference type="AlphaFoldDB" id="G5K239"/>
<dbReference type="InterPro" id="IPR019931">
    <property type="entry name" value="LPXTG_anchor"/>
</dbReference>
<dbReference type="Proteomes" id="UP000003330">
    <property type="component" value="Unassembled WGS sequence"/>
</dbReference>
<evidence type="ECO:0000256" key="1">
    <source>
        <dbReference type="ARBA" id="ARBA00022512"/>
    </source>
</evidence>
<dbReference type="SUPFAM" id="SSF53300">
    <property type="entry name" value="vWA-like"/>
    <property type="match status" value="1"/>
</dbReference>
<evidence type="ECO:0000256" key="3">
    <source>
        <dbReference type="ARBA" id="ARBA00022729"/>
    </source>
</evidence>
<evidence type="ECO:0000313" key="8">
    <source>
        <dbReference type="EMBL" id="EHI69979.1"/>
    </source>
</evidence>
<sequence length="943" mass="106353">MKMTDCKYKLRKLSVGLVSVGTLFTATTVMGEEVLNQASVEATTHQTAGELSSSATVQVGVPLVTPTNTESEVVEVTAVHQKTLLNQESSASETAIQEPQLMEVEELIVDQEKTELVIKDEKDEKGKSRQLIKNRDGIQRDIVDISRAVKVNAEQNELEVTLTVSPKEIDKGAEVIVLLDTSQKMTEDSFKLAKDNITTLVNTLTSDATSDKPNFNSRNSVRLIDFYRNISEPVQLTTQNVEEKLNEAWSKAKKNRDWGVNLQGAIHKARETFNKDQEKNSGKRQHIVLFSQGESTFSYDINSDKSKLPKKLVKDPVTATNPLLPWPFYFDSTTSRANLVEAGQKIQDILKKLGITRYDDLRVSLASTGNSWLGWGSDILGTNNPLDYITLADLRTEVLTEDSFNYNHRLGEGYHHRSYYIRETESVPLESTIKNAIKEKIIKLNQPVKETPKWWDPLGLTSLSRNFLNRLGFNKVSASLEEQLANKVIDYMFYKRNYVYYNHNLSAQAEAKMAREEGIVFYSFDVTDPKFMIKALTDDNSRKTKEEIKEIADKQNEKFDDYLKAMSQFQKFITDLTKTDQFQDILTKLDITENITDKVNVKDKSWEIFLGDSAEEKRVNYTKVYRGWLSHPEKLTWNISKEQLQKAFESGNALTLTYKLDVKKDEFKKLIAKASTKSENAETLPQEIISNTISYAINDNKVDRQKLAEVKLSYRKSMVPVPEIKEELVDPKNPSQPEVIIESGPVLDYIEENTVDGVIIGGDSSKEMTLHTEENTKSETTHIIMGGSVIDYTEDSITGNQLTESGQNASDSKQVIIEDTMVDMKEPEIIIGGQANIIDMTEDTSFGMHGFNEGTVIEEDTRPKLQFHFDNEEPTSTIDVVTPQTPLAKAENKLPQMPVAKVENNLPQTGEKDKLEAFFTISALTVIGGAGLLSKKNRKDQID</sequence>
<dbReference type="EMBL" id="AEUX02000005">
    <property type="protein sequence ID" value="EHI69979.1"/>
    <property type="molecule type" value="Genomic_DNA"/>
</dbReference>
<reference evidence="8 9" key="1">
    <citation type="journal article" date="2014" name="Int. J. Syst. Evol. Microbiol.">
        <title>Phylogenomics and the dynamic genome evolution of the genus Streptococcus.</title>
        <authorList>
            <consortium name="The Broad Institute Genome Sequencing Platform"/>
            <person name="Richards V.P."/>
            <person name="Palmer S.R."/>
            <person name="Pavinski Bitar P.D."/>
            <person name="Qin X."/>
            <person name="Weinstock G.M."/>
            <person name="Highlander S.K."/>
            <person name="Town C.D."/>
            <person name="Burne R.A."/>
            <person name="Stanhope M.J."/>
        </authorList>
    </citation>
    <scope>NUCLEOTIDE SEQUENCE [LARGE SCALE GENOMIC DNA]</scope>
    <source>
        <strain evidence="8 9">707-05</strain>
    </source>
</reference>
<keyword evidence="4" id="KW-0572">Peptidoglycan-anchor</keyword>
<gene>
    <name evidence="8" type="ORF">STRIC_2447</name>
</gene>
<feature type="chain" id="PRO_5003479620" evidence="5">
    <location>
        <begin position="32"/>
        <end position="943"/>
    </location>
</feature>
<dbReference type="InterPro" id="IPR004237">
    <property type="entry name" value="Fibron_repeat-bd"/>
</dbReference>
<dbReference type="SMART" id="SM00327">
    <property type="entry name" value="VWA"/>
    <property type="match status" value="1"/>
</dbReference>
<dbReference type="Pfam" id="PF02986">
    <property type="entry name" value="Fn_bind"/>
    <property type="match status" value="2"/>
</dbReference>
<accession>G5K239</accession>
<dbReference type="STRING" id="764299.STRIC_2447"/>
<dbReference type="Gene3D" id="3.40.50.410">
    <property type="entry name" value="von Willebrand factor, type A domain"/>
    <property type="match status" value="1"/>
</dbReference>
<dbReference type="Pfam" id="PF00746">
    <property type="entry name" value="Gram_pos_anchor"/>
    <property type="match status" value="1"/>
</dbReference>
<evidence type="ECO:0000256" key="2">
    <source>
        <dbReference type="ARBA" id="ARBA00022525"/>
    </source>
</evidence>
<keyword evidence="1" id="KW-0134">Cell wall</keyword>
<keyword evidence="2" id="KW-0964">Secreted</keyword>
<dbReference type="OrthoDB" id="2237464at2"/>
<feature type="domain" description="Gram-positive cocci surface proteins LPxTG" evidence="7">
    <location>
        <begin position="906"/>
        <end position="943"/>
    </location>
</feature>
<evidence type="ECO:0000313" key="9">
    <source>
        <dbReference type="Proteomes" id="UP000003330"/>
    </source>
</evidence>
<keyword evidence="9" id="KW-1185">Reference proteome</keyword>
<evidence type="ECO:0000256" key="4">
    <source>
        <dbReference type="ARBA" id="ARBA00023088"/>
    </source>
</evidence>
<feature type="domain" description="VWFA" evidence="6">
    <location>
        <begin position="174"/>
        <end position="437"/>
    </location>
</feature>
<protein>
    <submittedName>
        <fullName evidence="8">Gram positive anchor</fullName>
    </submittedName>
</protein>
<feature type="signal peptide" evidence="5">
    <location>
        <begin position="1"/>
        <end position="31"/>
    </location>
</feature>
<dbReference type="NCBIfam" id="TIGR01167">
    <property type="entry name" value="LPXTG_anchor"/>
    <property type="match status" value="1"/>
</dbReference>
<dbReference type="PROSITE" id="PS50234">
    <property type="entry name" value="VWFA"/>
    <property type="match status" value="1"/>
</dbReference>
<proteinExistence type="predicted"/>